<feature type="chain" id="PRO_5033062043" description="Lipoprotein" evidence="2">
    <location>
        <begin position="24"/>
        <end position="229"/>
    </location>
</feature>
<comment type="caution">
    <text evidence="3">The sequence shown here is derived from an EMBL/GenBank/DDBJ whole genome shotgun (WGS) entry which is preliminary data.</text>
</comment>
<dbReference type="Proteomes" id="UP000521075">
    <property type="component" value="Unassembled WGS sequence"/>
</dbReference>
<evidence type="ECO:0008006" key="5">
    <source>
        <dbReference type="Google" id="ProtNLM"/>
    </source>
</evidence>
<organism evidence="3 4">
    <name type="scientific">Leifsonia naganoensis</name>
    <dbReference type="NCBI Taxonomy" id="150025"/>
    <lineage>
        <taxon>Bacteria</taxon>
        <taxon>Bacillati</taxon>
        <taxon>Actinomycetota</taxon>
        <taxon>Actinomycetes</taxon>
        <taxon>Micrococcales</taxon>
        <taxon>Microbacteriaceae</taxon>
        <taxon>Leifsonia</taxon>
    </lineage>
</organism>
<name>A0A853DX72_9MICO</name>
<keyword evidence="4" id="KW-1185">Reference proteome</keyword>
<reference evidence="3 4" key="1">
    <citation type="submission" date="2020-07" db="EMBL/GenBank/DDBJ databases">
        <title>Sequencing the genomes of 1000 actinobacteria strains.</title>
        <authorList>
            <person name="Klenk H.-P."/>
        </authorList>
    </citation>
    <scope>NUCLEOTIDE SEQUENCE [LARGE SCALE GENOMIC DNA]</scope>
    <source>
        <strain evidence="3 4">DSM 15166</strain>
    </source>
</reference>
<evidence type="ECO:0000256" key="2">
    <source>
        <dbReference type="SAM" id="SignalP"/>
    </source>
</evidence>
<evidence type="ECO:0000313" key="4">
    <source>
        <dbReference type="Proteomes" id="UP000521075"/>
    </source>
</evidence>
<feature type="signal peptide" evidence="2">
    <location>
        <begin position="1"/>
        <end position="23"/>
    </location>
</feature>
<proteinExistence type="predicted"/>
<keyword evidence="2" id="KW-0732">Signal</keyword>
<protein>
    <recommendedName>
        <fullName evidence="5">Lipoprotein</fullName>
    </recommendedName>
</protein>
<dbReference type="EMBL" id="JACCHJ010000001">
    <property type="protein sequence ID" value="NYK11894.1"/>
    <property type="molecule type" value="Genomic_DNA"/>
</dbReference>
<dbReference type="RefSeq" id="WP_179702217.1">
    <property type="nucleotide sequence ID" value="NZ_BAAAHA010000002.1"/>
</dbReference>
<evidence type="ECO:0000313" key="3">
    <source>
        <dbReference type="EMBL" id="NYK11894.1"/>
    </source>
</evidence>
<feature type="region of interest" description="Disordered" evidence="1">
    <location>
        <begin position="25"/>
        <end position="46"/>
    </location>
</feature>
<gene>
    <name evidence="3" type="ORF">HNR14_003775</name>
</gene>
<dbReference type="PROSITE" id="PS51257">
    <property type="entry name" value="PROKAR_LIPOPROTEIN"/>
    <property type="match status" value="1"/>
</dbReference>
<evidence type="ECO:0000256" key="1">
    <source>
        <dbReference type="SAM" id="MobiDB-lite"/>
    </source>
</evidence>
<accession>A0A853DX72</accession>
<sequence length="229" mass="22429">MKTFRALIGAITVILALAGCAGAADPGASTTPSTSPTGSPIASPAPKTTAIVIGGDELRFIDATGGERGFGYAEPVADVLGAVERALGPQTGTTEVAGTNHTVPATAHEFGALTIYEEHYSGAVDNDVLVAPVWTVSTKAATVGGVGIATSTGVAVGSSVDDIPGHADADRLDVVTVNGSSSAYILVEASSGSVLVPDGVSTAVGVLAVAGMWPGPITTLSAPTQFAGA</sequence>
<dbReference type="AlphaFoldDB" id="A0A853DX72"/>